<dbReference type="Proteomes" id="UP000241010">
    <property type="component" value="Unassembled WGS sequence"/>
</dbReference>
<evidence type="ECO:0000256" key="6">
    <source>
        <dbReference type="ARBA" id="ARBA00023136"/>
    </source>
</evidence>
<feature type="transmembrane region" description="Helical" evidence="8">
    <location>
        <begin position="12"/>
        <end position="38"/>
    </location>
</feature>
<dbReference type="InterPro" id="IPR035906">
    <property type="entry name" value="MetI-like_sf"/>
</dbReference>
<dbReference type="PANTHER" id="PTHR43163">
    <property type="entry name" value="DIPEPTIDE TRANSPORT SYSTEM PERMEASE PROTEIN DPPB-RELATED"/>
    <property type="match status" value="1"/>
</dbReference>
<keyword evidence="2" id="KW-0813">Transport</keyword>
<dbReference type="GO" id="GO:0055085">
    <property type="term" value="P:transmembrane transport"/>
    <property type="evidence" value="ECO:0007669"/>
    <property type="project" value="InterPro"/>
</dbReference>
<feature type="compositionally biased region" description="Low complexity" evidence="7">
    <location>
        <begin position="145"/>
        <end position="164"/>
    </location>
</feature>
<comment type="subcellular location">
    <subcellularLocation>
        <location evidence="1">Cell membrane</location>
        <topology evidence="1">Multi-pass membrane protein</topology>
    </subcellularLocation>
</comment>
<dbReference type="CDD" id="cd06261">
    <property type="entry name" value="TM_PBP2"/>
    <property type="match status" value="1"/>
</dbReference>
<dbReference type="SUPFAM" id="SSF161098">
    <property type="entry name" value="MetI-like"/>
    <property type="match status" value="1"/>
</dbReference>
<evidence type="ECO:0000313" key="11">
    <source>
        <dbReference type="Proteomes" id="UP000241010"/>
    </source>
</evidence>
<protein>
    <recommendedName>
        <fullName evidence="9">ABC transmembrane type-1 domain-containing protein</fullName>
    </recommendedName>
</protein>
<dbReference type="Gene3D" id="1.10.3720.10">
    <property type="entry name" value="MetI-like"/>
    <property type="match status" value="1"/>
</dbReference>
<dbReference type="InterPro" id="IPR000515">
    <property type="entry name" value="MetI-like"/>
</dbReference>
<feature type="transmembrane region" description="Helical" evidence="8">
    <location>
        <begin position="50"/>
        <end position="69"/>
    </location>
</feature>
<keyword evidence="5 8" id="KW-1133">Transmembrane helix</keyword>
<proteinExistence type="predicted"/>
<dbReference type="Pfam" id="PF00528">
    <property type="entry name" value="BPD_transp_1"/>
    <property type="match status" value="1"/>
</dbReference>
<comment type="caution">
    <text evidence="10">The sequence shown here is derived from an EMBL/GenBank/DDBJ whole genome shotgun (WGS) entry which is preliminary data.</text>
</comment>
<dbReference type="PANTHER" id="PTHR43163:SF6">
    <property type="entry name" value="DIPEPTIDE TRANSPORT SYSTEM PERMEASE PROTEIN DPPB-RELATED"/>
    <property type="match status" value="1"/>
</dbReference>
<evidence type="ECO:0000256" key="2">
    <source>
        <dbReference type="ARBA" id="ARBA00022448"/>
    </source>
</evidence>
<evidence type="ECO:0000259" key="9">
    <source>
        <dbReference type="Pfam" id="PF00528"/>
    </source>
</evidence>
<evidence type="ECO:0000256" key="7">
    <source>
        <dbReference type="SAM" id="MobiDB-lite"/>
    </source>
</evidence>
<dbReference type="GO" id="GO:0005886">
    <property type="term" value="C:plasma membrane"/>
    <property type="evidence" value="ECO:0007669"/>
    <property type="project" value="UniProtKB-SubCell"/>
</dbReference>
<keyword evidence="3" id="KW-1003">Cell membrane</keyword>
<name>A0A2T4JQ68_9RHOB</name>
<evidence type="ECO:0000256" key="4">
    <source>
        <dbReference type="ARBA" id="ARBA00022692"/>
    </source>
</evidence>
<evidence type="ECO:0000256" key="3">
    <source>
        <dbReference type="ARBA" id="ARBA00022475"/>
    </source>
</evidence>
<dbReference type="AlphaFoldDB" id="A0A2T4JQ68"/>
<feature type="region of interest" description="Disordered" evidence="7">
    <location>
        <begin position="145"/>
        <end position="183"/>
    </location>
</feature>
<evidence type="ECO:0000256" key="8">
    <source>
        <dbReference type="SAM" id="Phobius"/>
    </source>
</evidence>
<organism evidence="10 11">
    <name type="scientific">Cereibacter changlensis JA139</name>
    <dbReference type="NCBI Taxonomy" id="1188249"/>
    <lineage>
        <taxon>Bacteria</taxon>
        <taxon>Pseudomonadati</taxon>
        <taxon>Pseudomonadota</taxon>
        <taxon>Alphaproteobacteria</taxon>
        <taxon>Rhodobacterales</taxon>
        <taxon>Paracoccaceae</taxon>
        <taxon>Cereibacter</taxon>
    </lineage>
</organism>
<sequence length="204" mass="21785">MFFGIAINAMPEFVLGMLLILLFSAQVFHLLPAVALLSPGQSSFLQLPKIILPVMTLVLLQISCFYRLVRATMIDVLSSDYVEFARLKGMPLRTVLWRHAVRNGLVPAVQAVGTLTVCIEHLPVFRTDSMRGRANWAQAPTAAAKSRASAGAAPSPPAAVRSSSGKARATSASSEGPPGRASAQRALTFACASGRGIWRARAKL</sequence>
<keyword evidence="4 8" id="KW-0812">Transmembrane</keyword>
<gene>
    <name evidence="10" type="ORF">C5F48_19695</name>
</gene>
<keyword evidence="11" id="KW-1185">Reference proteome</keyword>
<reference evidence="10 11" key="1">
    <citation type="submission" date="2018-03" db="EMBL/GenBank/DDBJ databases">
        <title>Cereibacter changlensis.</title>
        <authorList>
            <person name="Meyer T.E."/>
            <person name="Miller S."/>
            <person name="Lodha T."/>
            <person name="Gandham S."/>
            <person name="Chintalapati S."/>
            <person name="Chintalapati V.R."/>
        </authorList>
    </citation>
    <scope>NUCLEOTIDE SEQUENCE [LARGE SCALE GENOMIC DNA]</scope>
    <source>
        <strain evidence="10 11">JA139</strain>
    </source>
</reference>
<feature type="domain" description="ABC transmembrane type-1" evidence="9">
    <location>
        <begin position="1"/>
        <end position="110"/>
    </location>
</feature>
<accession>A0A2T4JQ68</accession>
<evidence type="ECO:0000313" key="10">
    <source>
        <dbReference type="EMBL" id="PTE20034.1"/>
    </source>
</evidence>
<dbReference type="EMBL" id="PZKG01000145">
    <property type="protein sequence ID" value="PTE20034.1"/>
    <property type="molecule type" value="Genomic_DNA"/>
</dbReference>
<dbReference type="OrthoDB" id="9807402at2"/>
<evidence type="ECO:0000256" key="1">
    <source>
        <dbReference type="ARBA" id="ARBA00004651"/>
    </source>
</evidence>
<evidence type="ECO:0000256" key="5">
    <source>
        <dbReference type="ARBA" id="ARBA00022989"/>
    </source>
</evidence>
<keyword evidence="6 8" id="KW-0472">Membrane</keyword>